<comment type="caution">
    <text evidence="1">The sequence shown here is derived from an EMBL/GenBank/DDBJ whole genome shotgun (WGS) entry which is preliminary data.</text>
</comment>
<evidence type="ECO:0000313" key="1">
    <source>
        <dbReference type="EMBL" id="GME81964.1"/>
    </source>
</evidence>
<protein>
    <submittedName>
        <fullName evidence="1">Unnamed protein product</fullName>
    </submittedName>
</protein>
<organism evidence="1 2">
    <name type="scientific">Ambrosiozyma monospora</name>
    <name type="common">Yeast</name>
    <name type="synonym">Endomycopsis monosporus</name>
    <dbReference type="NCBI Taxonomy" id="43982"/>
    <lineage>
        <taxon>Eukaryota</taxon>
        <taxon>Fungi</taxon>
        <taxon>Dikarya</taxon>
        <taxon>Ascomycota</taxon>
        <taxon>Saccharomycotina</taxon>
        <taxon>Pichiomycetes</taxon>
        <taxon>Pichiales</taxon>
        <taxon>Pichiaceae</taxon>
        <taxon>Ambrosiozyma</taxon>
    </lineage>
</organism>
<accession>A0ACB5T681</accession>
<name>A0ACB5T681_AMBMO</name>
<keyword evidence="2" id="KW-1185">Reference proteome</keyword>
<sequence>MFKAFSTSSTTLRVAPRRKSPKQLKRELERKVMTPEELLEKAGSTDYLKLKEEHEKISYMRYKKPNQYWLSKLLGVSKPVDYKDGSELIETKKMVRKKLETIHGSVRNVFELESLSGDHLNVGDVVDLSSDFERSGLAVIAKLPDSLADARYTLINQYGEIEFVSRHQTGVRIPNVFPKGWFEHR</sequence>
<dbReference type="EMBL" id="BSXS01003808">
    <property type="protein sequence ID" value="GME81964.1"/>
    <property type="molecule type" value="Genomic_DNA"/>
</dbReference>
<dbReference type="Proteomes" id="UP001165064">
    <property type="component" value="Unassembled WGS sequence"/>
</dbReference>
<proteinExistence type="predicted"/>
<evidence type="ECO:0000313" key="2">
    <source>
        <dbReference type="Proteomes" id="UP001165064"/>
    </source>
</evidence>
<gene>
    <name evidence="1" type="ORF">Amon02_000523300</name>
</gene>
<reference evidence="1" key="1">
    <citation type="submission" date="2023-04" db="EMBL/GenBank/DDBJ databases">
        <title>Ambrosiozyma monospora NBRC 10751.</title>
        <authorList>
            <person name="Ichikawa N."/>
            <person name="Sato H."/>
            <person name="Tonouchi N."/>
        </authorList>
    </citation>
    <scope>NUCLEOTIDE SEQUENCE</scope>
    <source>
        <strain evidence="1">NBRC 10751</strain>
    </source>
</reference>